<reference evidence="1 3" key="1">
    <citation type="submission" date="2013-07" db="EMBL/GenBank/DDBJ databases">
        <authorList>
            <person name="Genoscope - CEA"/>
        </authorList>
    </citation>
    <scope>NUCLEOTIDE SEQUENCE [LARGE SCALE GENOMIC DNA]</scope>
    <source>
        <strain evidence="1">FRM16</strain>
        <strain evidence="3">FRM16 / DSM 17909</strain>
    </source>
</reference>
<dbReference type="Proteomes" id="UP000032721">
    <property type="component" value="Chromosome"/>
</dbReference>
<proteinExistence type="predicted"/>
<evidence type="ECO:0000313" key="3">
    <source>
        <dbReference type="Proteomes" id="UP000032721"/>
    </source>
</evidence>
<dbReference type="Proteomes" id="UP000324170">
    <property type="component" value="Unassembled WGS sequence"/>
</dbReference>
<reference evidence="2 4" key="2">
    <citation type="submission" date="2019-07" db="EMBL/GenBank/DDBJ databases">
        <title>Genomic Encyclopedia of Type Strains, Phase I: the one thousand microbial genomes (KMG-I) project.</title>
        <authorList>
            <person name="Kyrpides N."/>
        </authorList>
    </citation>
    <scope>NUCLEOTIDE SEQUENCE [LARGE SCALE GENOMIC DNA]</scope>
    <source>
        <strain evidence="2 4">DSM 17909</strain>
    </source>
</reference>
<evidence type="ECO:0000313" key="1">
    <source>
        <dbReference type="EMBL" id="CDG18096.1"/>
    </source>
</evidence>
<dbReference type="EMBL" id="VNHN01000029">
    <property type="protein sequence ID" value="TYP05642.1"/>
    <property type="molecule type" value="Genomic_DNA"/>
</dbReference>
<dbReference type="KEGG" id="xdo:XDD1_2397"/>
<evidence type="ECO:0000313" key="4">
    <source>
        <dbReference type="Proteomes" id="UP000324170"/>
    </source>
</evidence>
<accession>A0A068QTW5</accession>
<gene>
    <name evidence="2" type="ORF">LY16_02010</name>
    <name evidence="1" type="ORF">XDD1_2397</name>
</gene>
<evidence type="ECO:0000313" key="2">
    <source>
        <dbReference type="EMBL" id="TYP05642.1"/>
    </source>
</evidence>
<dbReference type="HOGENOM" id="CLU_2605247_0_0_6"/>
<keyword evidence="4" id="KW-1185">Reference proteome</keyword>
<sequence>MKELTDVKTNLALSEKSFLDLLQGIDNIGKLLKDIFQLLMDSGIIPDDTLIKIEIKNIIDIAISGFKEILTIIQQRNIE</sequence>
<dbReference type="AlphaFoldDB" id="A0A068QTW5"/>
<protein>
    <submittedName>
        <fullName evidence="1">Uncharacterized protein</fullName>
    </submittedName>
</protein>
<dbReference type="RefSeq" id="WP_045971155.1">
    <property type="nucleotide sequence ID" value="NZ_CAWMED010000001.1"/>
</dbReference>
<dbReference type="EMBL" id="FO704550">
    <property type="protein sequence ID" value="CDG18096.1"/>
    <property type="molecule type" value="Genomic_DNA"/>
</dbReference>
<name>A0A068QTW5_9GAMM</name>
<organism evidence="1 3">
    <name type="scientific">Xenorhabdus doucetiae</name>
    <dbReference type="NCBI Taxonomy" id="351671"/>
    <lineage>
        <taxon>Bacteria</taxon>
        <taxon>Pseudomonadati</taxon>
        <taxon>Pseudomonadota</taxon>
        <taxon>Gammaproteobacteria</taxon>
        <taxon>Enterobacterales</taxon>
        <taxon>Morganellaceae</taxon>
        <taxon>Xenorhabdus</taxon>
    </lineage>
</organism>